<keyword evidence="3" id="KW-1185">Reference proteome</keyword>
<reference evidence="2" key="1">
    <citation type="submission" date="2023-10" db="EMBL/GenBank/DDBJ databases">
        <title>Genome assembly of Pristionchus species.</title>
        <authorList>
            <person name="Yoshida K."/>
            <person name="Sommer R.J."/>
        </authorList>
    </citation>
    <scope>NUCLEOTIDE SEQUENCE</scope>
    <source>
        <strain evidence="2">RS0144</strain>
    </source>
</reference>
<keyword evidence="1" id="KW-0812">Transmembrane</keyword>
<dbReference type="Proteomes" id="UP001432027">
    <property type="component" value="Unassembled WGS sequence"/>
</dbReference>
<proteinExistence type="predicted"/>
<keyword evidence="1" id="KW-1133">Transmembrane helix</keyword>
<evidence type="ECO:0008006" key="4">
    <source>
        <dbReference type="Google" id="ProtNLM"/>
    </source>
</evidence>
<dbReference type="PANTHER" id="PTHR38614:SF1">
    <property type="entry name" value="G_PROTEIN_RECEP_F1_2 DOMAIN-CONTAINING PROTEIN"/>
    <property type="match status" value="1"/>
</dbReference>
<dbReference type="PANTHER" id="PTHR38614">
    <property type="entry name" value="PROTEIN CBG09954"/>
    <property type="match status" value="1"/>
</dbReference>
<name>A0AAV5SDW3_9BILA</name>
<comment type="caution">
    <text evidence="2">The sequence shown here is derived from an EMBL/GenBank/DDBJ whole genome shotgun (WGS) entry which is preliminary data.</text>
</comment>
<feature type="non-terminal residue" evidence="2">
    <location>
        <position position="1"/>
    </location>
</feature>
<organism evidence="2 3">
    <name type="scientific">Pristionchus entomophagus</name>
    <dbReference type="NCBI Taxonomy" id="358040"/>
    <lineage>
        <taxon>Eukaryota</taxon>
        <taxon>Metazoa</taxon>
        <taxon>Ecdysozoa</taxon>
        <taxon>Nematoda</taxon>
        <taxon>Chromadorea</taxon>
        <taxon>Rhabditida</taxon>
        <taxon>Rhabditina</taxon>
        <taxon>Diplogasteromorpha</taxon>
        <taxon>Diplogasteroidea</taxon>
        <taxon>Neodiplogasteridae</taxon>
        <taxon>Pristionchus</taxon>
    </lineage>
</organism>
<gene>
    <name evidence="2" type="ORF">PENTCL1PPCAC_3433</name>
</gene>
<evidence type="ECO:0000256" key="1">
    <source>
        <dbReference type="SAM" id="Phobius"/>
    </source>
</evidence>
<dbReference type="EMBL" id="BTSX01000001">
    <property type="protein sequence ID" value="GMS81258.1"/>
    <property type="molecule type" value="Genomic_DNA"/>
</dbReference>
<keyword evidence="1" id="KW-0472">Membrane</keyword>
<dbReference type="InterPro" id="IPR010601">
    <property type="entry name" value="DUF1182"/>
</dbReference>
<protein>
    <recommendedName>
        <fullName evidence="4">G protein-coupled receptor</fullName>
    </recommendedName>
</protein>
<evidence type="ECO:0000313" key="2">
    <source>
        <dbReference type="EMBL" id="GMS81258.1"/>
    </source>
</evidence>
<evidence type="ECO:0000313" key="3">
    <source>
        <dbReference type="Proteomes" id="UP001432027"/>
    </source>
</evidence>
<accession>A0AAV5SDW3</accession>
<sequence>LPFPLNVDSVAVQKWKRDELNVTHGLIARSFVPIVLWTTKMSYHVIDSSGVKVDIWILYIIDAIPPAAVGLTTFFSCLSVKMIRKVFLDLLLCRRSEDTPNNSVVHISTVLENR</sequence>
<dbReference type="AlphaFoldDB" id="A0AAV5SDW3"/>
<feature type="transmembrane region" description="Helical" evidence="1">
    <location>
        <begin position="56"/>
        <end position="78"/>
    </location>
</feature>